<dbReference type="RefSeq" id="WP_379044172.1">
    <property type="nucleotide sequence ID" value="NZ_JBHULZ010000023.1"/>
</dbReference>
<keyword evidence="1" id="KW-0812">Transmembrane</keyword>
<proteinExistence type="predicted"/>
<keyword evidence="1" id="KW-1133">Transmembrane helix</keyword>
<dbReference type="Proteomes" id="UP001597357">
    <property type="component" value="Unassembled WGS sequence"/>
</dbReference>
<feature type="transmembrane region" description="Helical" evidence="1">
    <location>
        <begin position="118"/>
        <end position="137"/>
    </location>
</feature>
<keyword evidence="3" id="KW-1185">Reference proteome</keyword>
<accession>A0ABW5SBH7</accession>
<comment type="caution">
    <text evidence="2">The sequence shown here is derived from an EMBL/GenBank/DDBJ whole genome shotgun (WGS) entry which is preliminary data.</text>
</comment>
<name>A0ABW5SBH7_9FLAO</name>
<dbReference type="EMBL" id="JBHULZ010000023">
    <property type="protein sequence ID" value="MFD2697041.1"/>
    <property type="molecule type" value="Genomic_DNA"/>
</dbReference>
<evidence type="ECO:0000313" key="3">
    <source>
        <dbReference type="Proteomes" id="UP001597357"/>
    </source>
</evidence>
<evidence type="ECO:0000256" key="1">
    <source>
        <dbReference type="SAM" id="Phobius"/>
    </source>
</evidence>
<keyword evidence="1" id="KW-0472">Membrane</keyword>
<feature type="transmembrane region" description="Helical" evidence="1">
    <location>
        <begin position="86"/>
        <end position="106"/>
    </location>
</feature>
<evidence type="ECO:0000313" key="2">
    <source>
        <dbReference type="EMBL" id="MFD2697041.1"/>
    </source>
</evidence>
<protein>
    <submittedName>
        <fullName evidence="2">GTP-binding protein</fullName>
    </submittedName>
</protein>
<sequence length="165" mass="19794">MELNNQIVLRPRFKETVKLPLEEVVKRFVDQKTKQSRYKIVYFDEHIFIKLPRKEQHFWSPQLHLELNKDEEKTSIHGFFGPNPSVWTLFMFTHLILATAFLGLIVWTYTQYNLGNSYFWQVFLMILIVFFWVVLYFGGRLGRMKGRPDMEAMFQFYQKTLGVAA</sequence>
<reference evidence="3" key="1">
    <citation type="journal article" date="2019" name="Int. J. Syst. Evol. Microbiol.">
        <title>The Global Catalogue of Microorganisms (GCM) 10K type strain sequencing project: providing services to taxonomists for standard genome sequencing and annotation.</title>
        <authorList>
            <consortium name="The Broad Institute Genomics Platform"/>
            <consortium name="The Broad Institute Genome Sequencing Center for Infectious Disease"/>
            <person name="Wu L."/>
            <person name="Ma J."/>
        </authorList>
    </citation>
    <scope>NUCLEOTIDE SEQUENCE [LARGE SCALE GENOMIC DNA]</scope>
    <source>
        <strain evidence="3">KCTC 42255</strain>
    </source>
</reference>
<gene>
    <name evidence="2" type="ORF">ACFSQ0_03480</name>
</gene>
<organism evidence="2 3">
    <name type="scientific">Mesonia sediminis</name>
    <dbReference type="NCBI Taxonomy" id="1703946"/>
    <lineage>
        <taxon>Bacteria</taxon>
        <taxon>Pseudomonadati</taxon>
        <taxon>Bacteroidota</taxon>
        <taxon>Flavobacteriia</taxon>
        <taxon>Flavobacteriales</taxon>
        <taxon>Flavobacteriaceae</taxon>
        <taxon>Mesonia</taxon>
    </lineage>
</organism>